<evidence type="ECO:0000313" key="2">
    <source>
        <dbReference type="EMBL" id="CAG7720711.1"/>
    </source>
</evidence>
<gene>
    <name evidence="2" type="ORF">AFUS01_LOCUS9976</name>
</gene>
<feature type="non-terminal residue" evidence="2">
    <location>
        <position position="52"/>
    </location>
</feature>
<feature type="non-terminal residue" evidence="2">
    <location>
        <position position="1"/>
    </location>
</feature>
<dbReference type="EMBL" id="CAJVCH010073044">
    <property type="protein sequence ID" value="CAG7720711.1"/>
    <property type="molecule type" value="Genomic_DNA"/>
</dbReference>
<accession>A0A8J2JI97</accession>
<evidence type="ECO:0000313" key="3">
    <source>
        <dbReference type="Proteomes" id="UP000708208"/>
    </source>
</evidence>
<protein>
    <submittedName>
        <fullName evidence="2">Uncharacterized protein</fullName>
    </submittedName>
</protein>
<name>A0A8J2JI97_9HEXA</name>
<sequence>FLSLMTDEDEENKGRKRADSVSSEKAVEVPNAEVDDDEPEKKDEKMAGGHVT</sequence>
<reference evidence="2" key="1">
    <citation type="submission" date="2021-06" db="EMBL/GenBank/DDBJ databases">
        <authorList>
            <person name="Hodson N. C."/>
            <person name="Mongue J. A."/>
            <person name="Jaron S. K."/>
        </authorList>
    </citation>
    <scope>NUCLEOTIDE SEQUENCE</scope>
</reference>
<feature type="compositionally biased region" description="Basic and acidic residues" evidence="1">
    <location>
        <begin position="39"/>
        <end position="52"/>
    </location>
</feature>
<comment type="caution">
    <text evidence="2">The sequence shown here is derived from an EMBL/GenBank/DDBJ whole genome shotgun (WGS) entry which is preliminary data.</text>
</comment>
<dbReference type="Proteomes" id="UP000708208">
    <property type="component" value="Unassembled WGS sequence"/>
</dbReference>
<feature type="region of interest" description="Disordered" evidence="1">
    <location>
        <begin position="1"/>
        <end position="52"/>
    </location>
</feature>
<dbReference type="OrthoDB" id="6500128at2759"/>
<feature type="compositionally biased region" description="Acidic residues" evidence="1">
    <location>
        <begin position="1"/>
        <end position="11"/>
    </location>
</feature>
<organism evidence="2 3">
    <name type="scientific">Allacma fusca</name>
    <dbReference type="NCBI Taxonomy" id="39272"/>
    <lineage>
        <taxon>Eukaryota</taxon>
        <taxon>Metazoa</taxon>
        <taxon>Ecdysozoa</taxon>
        <taxon>Arthropoda</taxon>
        <taxon>Hexapoda</taxon>
        <taxon>Collembola</taxon>
        <taxon>Symphypleona</taxon>
        <taxon>Sminthuridae</taxon>
        <taxon>Allacma</taxon>
    </lineage>
</organism>
<keyword evidence="3" id="KW-1185">Reference proteome</keyword>
<proteinExistence type="predicted"/>
<dbReference type="AlphaFoldDB" id="A0A8J2JI97"/>
<evidence type="ECO:0000256" key="1">
    <source>
        <dbReference type="SAM" id="MobiDB-lite"/>
    </source>
</evidence>